<dbReference type="PANTHER" id="PTHR36985:SF1">
    <property type="entry name" value="TRANSLOCATION AND ASSEMBLY MODULE SUBUNIT TAMB"/>
    <property type="match status" value="1"/>
</dbReference>
<dbReference type="GO" id="GO:0005886">
    <property type="term" value="C:plasma membrane"/>
    <property type="evidence" value="ECO:0007669"/>
    <property type="project" value="InterPro"/>
</dbReference>
<dbReference type="GO" id="GO:0009306">
    <property type="term" value="P:protein secretion"/>
    <property type="evidence" value="ECO:0007669"/>
    <property type="project" value="InterPro"/>
</dbReference>
<dbReference type="EMBL" id="JAAQTL010000001">
    <property type="protein sequence ID" value="NID15561.1"/>
    <property type="molecule type" value="Genomic_DNA"/>
</dbReference>
<reference evidence="6 7" key="1">
    <citation type="journal article" date="2006" name="Int. J. Syst. Evol. Microbiol.">
        <title>Dyella yeojuensis sp. nov., isolated from greenhouse soil in Korea.</title>
        <authorList>
            <person name="Kim B.Y."/>
            <person name="Weon H.Y."/>
            <person name="Lee K.H."/>
            <person name="Seok S.J."/>
            <person name="Kwon S.W."/>
            <person name="Go S.J."/>
            <person name="Stackebrandt E."/>
        </authorList>
    </citation>
    <scope>NUCLEOTIDE SEQUENCE [LARGE SCALE GENOMIC DNA]</scope>
    <source>
        <strain evidence="6 7">DSM 17673</strain>
    </source>
</reference>
<evidence type="ECO:0000256" key="4">
    <source>
        <dbReference type="ARBA" id="ARBA00023136"/>
    </source>
</evidence>
<evidence type="ECO:0000259" key="5">
    <source>
        <dbReference type="Pfam" id="PF04357"/>
    </source>
</evidence>
<comment type="caution">
    <text evidence="6">The sequence shown here is derived from an EMBL/GenBank/DDBJ whole genome shotgun (WGS) entry which is preliminary data.</text>
</comment>
<name>A0A7X5QUA5_9GAMM</name>
<evidence type="ECO:0000256" key="3">
    <source>
        <dbReference type="ARBA" id="ARBA00022989"/>
    </source>
</evidence>
<protein>
    <submittedName>
        <fullName evidence="6">Pathogenicity protein</fullName>
    </submittedName>
</protein>
<dbReference type="PANTHER" id="PTHR36985">
    <property type="entry name" value="TRANSLOCATION AND ASSEMBLY MODULE SUBUNIT TAMB"/>
    <property type="match status" value="1"/>
</dbReference>
<keyword evidence="4" id="KW-0472">Membrane</keyword>
<sequence>MSSNGRKWTIRIGIALGALLLVLGLAAGWLVGTASGLRFALARAQGFTDNALTVEKAEGRLAGPIDLDGVRYRDGKGMDVRVATAHLDFSFGSLLRKRAHVYDLRADDIDVELGPPQPEPDTPSEPFSLKPPLDVVLDKVKVGQVRVTQEGKPLFESNSLALAGSWTADGIAVKSLALRAPDGQADLDGTLAVGTGYKGDGKARFRWKIGDIDYAGDIEAHSDGVKAHTVVTLALPFVAQVDANLVQSGDYPWSATIDAPRFDPKPLLGDGSLASLGFALKGTGDRYGANLSGDVDLNDYRVRLSPIRAAFDHAYTRLTLDELTVGSPQVKGSLTAKGTVEVAAQPVSADLAIDWKDVLVPASVAGQDLASTGRLTFKGSAEAYHAEGDVDIGPPGQVGKFALDVDGKADLITLRNVQWKQPKGNLVATGTLMLKPAIAWKLDVKGERFDPGQLLAEWPGALDLDLATEGHMENDEPLGTLDLRKLDGTLRKRPLRGAGKLTLKPHEVINGQLDIASGGSTIRLDARGDTSNDATLKLAIASLGDWLPDAGGRVTGDISAKGNLPKLAVKANLRGSAIVYADQKIDALAVDADIPDIGTPGGKLDLVGTGVVSGGLVFDRVAVVANGSQERHQLSIDAKGRPLAADLRLSGSMKNGAWSGTLSALDIDYQGIPPWHLQNPGQLAWNDGAASMSELCLTAGDPMLCVAAKQDKAGNLDASYRLRRVPLALLMTIAEASNSPMRAEGILEGDGSVRRTAAGALSGQASIASAHGSVAYADRIDRPLVVYDNLSAHAQLSPGNQRMTLRASLNDGGTVDGNVSVSGAQQALGGNVSLHLKNLSVIELFTAELAEVKGVLDANFNLGGTVASPAVTGQAVVGGFAAEVPSAGLKLKDGRIGIDTSDAKNYLVDGTIRSGEGTLSIKGTAALGTGAQMRLGIEGTKFTAVDIPAAKAVISPHLAIVQDAKGMNVSGKLDVDMADIDVERLPGAGATKASPDVVVVDDKQREAAEESAPISADIRVDLGQKVHLVGFGIDGRITGQLDVRERPGRATTGQGQIGVDGTYKAYGQDLRIEQGQLLFASTPIDNPGLNIRAARTLNPNATIDEGQKVGLYVSGTARRPILTVFSNPVMEQSDALSYLVTGKPLSQVKGGEGNMVGAAAQALGSAAGDLLAKSVGSKIGVDDIGVSNNDALGGTSAFTVGKYLSPRLYLSYGVGLFDPGQVITLRYLLSRRWNFEAQNATDFSRASLNYRLER</sequence>
<gene>
    <name evidence="6" type="ORF">HBF32_08825</name>
</gene>
<dbReference type="RefSeq" id="WP_166699290.1">
    <property type="nucleotide sequence ID" value="NZ_JAAQTL010000001.1"/>
</dbReference>
<evidence type="ECO:0000256" key="2">
    <source>
        <dbReference type="ARBA" id="ARBA00022692"/>
    </source>
</evidence>
<evidence type="ECO:0000256" key="1">
    <source>
        <dbReference type="ARBA" id="ARBA00004167"/>
    </source>
</evidence>
<evidence type="ECO:0000313" key="7">
    <source>
        <dbReference type="Proteomes" id="UP000518878"/>
    </source>
</evidence>
<dbReference type="AlphaFoldDB" id="A0A7X5QUA5"/>
<dbReference type="Pfam" id="PF04357">
    <property type="entry name" value="TamB"/>
    <property type="match status" value="1"/>
</dbReference>
<dbReference type="Proteomes" id="UP000518878">
    <property type="component" value="Unassembled WGS sequence"/>
</dbReference>
<dbReference type="GO" id="GO:0097347">
    <property type="term" value="C:TAM protein secretion complex"/>
    <property type="evidence" value="ECO:0007669"/>
    <property type="project" value="TreeGrafter"/>
</dbReference>
<organism evidence="6 7">
    <name type="scientific">Luteibacter yeojuensis</name>
    <dbReference type="NCBI Taxonomy" id="345309"/>
    <lineage>
        <taxon>Bacteria</taxon>
        <taxon>Pseudomonadati</taxon>
        <taxon>Pseudomonadota</taxon>
        <taxon>Gammaproteobacteria</taxon>
        <taxon>Lysobacterales</taxon>
        <taxon>Rhodanobacteraceae</taxon>
        <taxon>Luteibacter</taxon>
    </lineage>
</organism>
<feature type="domain" description="Translocation and assembly module TamB C-terminal" evidence="5">
    <location>
        <begin position="914"/>
        <end position="1253"/>
    </location>
</feature>
<proteinExistence type="predicted"/>
<keyword evidence="7" id="KW-1185">Reference proteome</keyword>
<evidence type="ECO:0000313" key="6">
    <source>
        <dbReference type="EMBL" id="NID15561.1"/>
    </source>
</evidence>
<accession>A0A7X5QUA5</accession>
<keyword evidence="3" id="KW-1133">Transmembrane helix</keyword>
<comment type="subcellular location">
    <subcellularLocation>
        <location evidence="1">Membrane</location>
        <topology evidence="1">Single-pass membrane protein</topology>
    </subcellularLocation>
</comment>
<keyword evidence="2" id="KW-0812">Transmembrane</keyword>
<dbReference type="InterPro" id="IPR007452">
    <property type="entry name" value="TamB_C"/>
</dbReference>